<feature type="chain" id="PRO_5041367405" evidence="1">
    <location>
        <begin position="16"/>
        <end position="112"/>
    </location>
</feature>
<sequence length="112" mass="12235">MRALPAILALSTVLAAPLKAEAPKFIKVDITSKTMIQKDNPDGPSEVHIRVPVSLAKGVLEMAGDKNVKVNHKHVRDIKVDELLRLLENARPGDLLLEITTDKGDLVKITVQ</sequence>
<feature type="signal peptide" evidence="1">
    <location>
        <begin position="1"/>
        <end position="15"/>
    </location>
</feature>
<protein>
    <submittedName>
        <fullName evidence="2">Uncharacterized protein</fullName>
    </submittedName>
</protein>
<proteinExistence type="predicted"/>
<evidence type="ECO:0000256" key="1">
    <source>
        <dbReference type="SAM" id="SignalP"/>
    </source>
</evidence>
<dbReference type="Proteomes" id="UP001228113">
    <property type="component" value="Chromosome"/>
</dbReference>
<organism evidence="2 3">
    <name type="scientific">Mesoterricola sediminis</name>
    <dbReference type="NCBI Taxonomy" id="2927980"/>
    <lineage>
        <taxon>Bacteria</taxon>
        <taxon>Pseudomonadati</taxon>
        <taxon>Acidobacteriota</taxon>
        <taxon>Holophagae</taxon>
        <taxon>Holophagales</taxon>
        <taxon>Holophagaceae</taxon>
        <taxon>Mesoterricola</taxon>
    </lineage>
</organism>
<dbReference type="AlphaFoldDB" id="A0AA48KBW7"/>
<name>A0AA48KBW7_9BACT</name>
<dbReference type="RefSeq" id="WP_243335981.1">
    <property type="nucleotide sequence ID" value="NZ_AP027081.1"/>
</dbReference>
<evidence type="ECO:0000313" key="3">
    <source>
        <dbReference type="Proteomes" id="UP001228113"/>
    </source>
</evidence>
<dbReference type="EMBL" id="AP027081">
    <property type="protein sequence ID" value="BDU76326.1"/>
    <property type="molecule type" value="Genomic_DNA"/>
</dbReference>
<keyword evidence="3" id="KW-1185">Reference proteome</keyword>
<accession>A0AA48KBW7</accession>
<gene>
    <name evidence="2" type="ORF">METESE_12840</name>
</gene>
<keyword evidence="1" id="KW-0732">Signal</keyword>
<evidence type="ECO:0000313" key="2">
    <source>
        <dbReference type="EMBL" id="BDU76326.1"/>
    </source>
</evidence>
<reference evidence="2" key="1">
    <citation type="journal article" date="2023" name="Int. J. Syst. Evol. Microbiol.">
        <title>Mesoterricola silvestris gen. nov., sp. nov., Mesoterricola sediminis sp. nov., Geothrix oryzae sp. nov., Geothrix edaphica sp. nov., Geothrix rubra sp. nov., and Geothrix limicola sp. nov., six novel members of Acidobacteriota isolated from soils.</title>
        <authorList>
            <person name="Itoh H."/>
            <person name="Sugisawa Y."/>
            <person name="Mise K."/>
            <person name="Xu Z."/>
            <person name="Kuniyasu M."/>
            <person name="Ushijima N."/>
            <person name="Kawano K."/>
            <person name="Kobayashi E."/>
            <person name="Shiratori Y."/>
            <person name="Masuda Y."/>
            <person name="Senoo K."/>
        </authorList>
    </citation>
    <scope>NUCLEOTIDE SEQUENCE</scope>
    <source>
        <strain evidence="2">W786</strain>
    </source>
</reference>
<dbReference type="KEGG" id="msea:METESE_12840"/>